<dbReference type="Pfam" id="PF00211">
    <property type="entry name" value="Guanylate_cyc"/>
    <property type="match status" value="1"/>
</dbReference>
<dbReference type="Gene3D" id="3.30.70.1230">
    <property type="entry name" value="Nucleotide cyclase"/>
    <property type="match status" value="1"/>
</dbReference>
<feature type="transmembrane region" description="Helical" evidence="1">
    <location>
        <begin position="133"/>
        <end position="151"/>
    </location>
</feature>
<gene>
    <name evidence="3" type="ORF">FOF46_20400</name>
</gene>
<dbReference type="GO" id="GO:0035556">
    <property type="term" value="P:intracellular signal transduction"/>
    <property type="evidence" value="ECO:0007669"/>
    <property type="project" value="InterPro"/>
</dbReference>
<keyword evidence="1" id="KW-0812">Transmembrane</keyword>
<evidence type="ECO:0000256" key="1">
    <source>
        <dbReference type="SAM" id="Phobius"/>
    </source>
</evidence>
<dbReference type="InterPro" id="IPR001054">
    <property type="entry name" value="A/G_cyclase"/>
</dbReference>
<reference evidence="3 4" key="1">
    <citation type="submission" date="2019-07" db="EMBL/GenBank/DDBJ databases">
        <title>The draft genome sequence of Aquimarina algiphila M91.</title>
        <authorList>
            <person name="Meng X."/>
        </authorList>
    </citation>
    <scope>NUCLEOTIDE SEQUENCE [LARGE SCALE GENOMIC DNA]</scope>
    <source>
        <strain evidence="3 4">M91</strain>
    </source>
</reference>
<feature type="domain" description="Guanylate cyclase" evidence="2">
    <location>
        <begin position="180"/>
        <end position="309"/>
    </location>
</feature>
<keyword evidence="1" id="KW-0472">Membrane</keyword>
<dbReference type="CDD" id="cd07302">
    <property type="entry name" value="CHD"/>
    <property type="match status" value="1"/>
</dbReference>
<evidence type="ECO:0000313" key="3">
    <source>
        <dbReference type="EMBL" id="TSE06111.1"/>
    </source>
</evidence>
<dbReference type="InterPro" id="IPR029787">
    <property type="entry name" value="Nucleotide_cyclase"/>
</dbReference>
<keyword evidence="1" id="KW-1133">Transmembrane helix</keyword>
<dbReference type="EMBL" id="VLNR01000049">
    <property type="protein sequence ID" value="TSE06111.1"/>
    <property type="molecule type" value="Genomic_DNA"/>
</dbReference>
<dbReference type="GO" id="GO:0004016">
    <property type="term" value="F:adenylate cyclase activity"/>
    <property type="evidence" value="ECO:0007669"/>
    <property type="project" value="UniProtKB-ARBA"/>
</dbReference>
<evidence type="ECO:0000259" key="2">
    <source>
        <dbReference type="PROSITE" id="PS50125"/>
    </source>
</evidence>
<dbReference type="AlphaFoldDB" id="A0A554VFR1"/>
<name>A0A554VFR1_9FLAO</name>
<accession>A0A554VFR1</accession>
<feature type="transmembrane region" description="Helical" evidence="1">
    <location>
        <begin position="12"/>
        <end position="29"/>
    </location>
</feature>
<feature type="transmembrane region" description="Helical" evidence="1">
    <location>
        <begin position="49"/>
        <end position="70"/>
    </location>
</feature>
<evidence type="ECO:0000313" key="4">
    <source>
        <dbReference type="Proteomes" id="UP000318833"/>
    </source>
</evidence>
<organism evidence="3 4">
    <name type="scientific">Aquimarina algiphila</name>
    <dbReference type="NCBI Taxonomy" id="2047982"/>
    <lineage>
        <taxon>Bacteria</taxon>
        <taxon>Pseudomonadati</taxon>
        <taxon>Bacteroidota</taxon>
        <taxon>Flavobacteriia</taxon>
        <taxon>Flavobacteriales</taxon>
        <taxon>Flavobacteriaceae</taxon>
        <taxon>Aquimarina</taxon>
    </lineage>
</organism>
<sequence>MNHQLKQYTQLLSQSVFFWAIAMGVYSILRYYGIDEEEDFMVIRAHSGMFGALQSLIKLTCIGVLIGVLYTHVDLLFNRFMTNRISLANDVIIRTIFHFMVTIAVFTIVTDIFSNLNNTNLNTDSGRWAQNKPFWSAILYIVLASFVFSFIKIANEKFGKGTFLKILMGKYKTPQEEKRIFMFLDLKDSTSIAENLGLYKYSQFIQDCFYDLNTVVPKFNAEIYQYVGDEVVLSWPYKKGLTNNNCIDLFFAFQEKKRNKSEYYLNKYGVVPEFKAGLHGGKLMVTEVGVIKKEIAYHGDVINTSARIQDECNTYKVPFLISEKLMQDLKMSAHLTSQFLGSVLLKGKQEKVGIHTIHQVT</sequence>
<protein>
    <submittedName>
        <fullName evidence="3">Adenylate/guanylate cyclase domain-containing protein</fullName>
    </submittedName>
</protein>
<proteinExistence type="predicted"/>
<dbReference type="Proteomes" id="UP000318833">
    <property type="component" value="Unassembled WGS sequence"/>
</dbReference>
<dbReference type="OrthoDB" id="9768499at2"/>
<feature type="transmembrane region" description="Helical" evidence="1">
    <location>
        <begin position="91"/>
        <end position="113"/>
    </location>
</feature>
<keyword evidence="4" id="KW-1185">Reference proteome</keyword>
<dbReference type="RefSeq" id="WP_143917713.1">
    <property type="nucleotide sequence ID" value="NZ_CANMIK010000055.1"/>
</dbReference>
<dbReference type="SUPFAM" id="SSF55073">
    <property type="entry name" value="Nucleotide cyclase"/>
    <property type="match status" value="1"/>
</dbReference>
<dbReference type="GO" id="GO:0009190">
    <property type="term" value="P:cyclic nucleotide biosynthetic process"/>
    <property type="evidence" value="ECO:0007669"/>
    <property type="project" value="InterPro"/>
</dbReference>
<comment type="caution">
    <text evidence="3">The sequence shown here is derived from an EMBL/GenBank/DDBJ whole genome shotgun (WGS) entry which is preliminary data.</text>
</comment>
<dbReference type="PROSITE" id="PS50125">
    <property type="entry name" value="GUANYLATE_CYCLASE_2"/>
    <property type="match status" value="1"/>
</dbReference>